<dbReference type="InterPro" id="IPR040285">
    <property type="entry name" value="ProX/PRXD1"/>
</dbReference>
<dbReference type="Gene3D" id="3.90.960.10">
    <property type="entry name" value="YbaK/aminoacyl-tRNA synthetase-associated domain"/>
    <property type="match status" value="1"/>
</dbReference>
<dbReference type="Proteomes" id="UP000050865">
    <property type="component" value="Unassembled WGS sequence"/>
</dbReference>
<dbReference type="AlphaFoldDB" id="A0A0R2FAZ4"/>
<dbReference type="Pfam" id="PF04073">
    <property type="entry name" value="tRNA_edit"/>
    <property type="match status" value="1"/>
</dbReference>
<evidence type="ECO:0000259" key="3">
    <source>
        <dbReference type="Pfam" id="PF04073"/>
    </source>
</evidence>
<dbReference type="RefSeq" id="WP_054663561.1">
    <property type="nucleotide sequence ID" value="NZ_AYZJ01000009.1"/>
</dbReference>
<dbReference type="InterPro" id="IPR007214">
    <property type="entry name" value="YbaK/aa-tRNA-synth-assoc-dom"/>
</dbReference>
<feature type="domain" description="YbaK/aminoacyl-tRNA synthetase-associated" evidence="3">
    <location>
        <begin position="23"/>
        <end position="147"/>
    </location>
</feature>
<evidence type="ECO:0000313" key="5">
    <source>
        <dbReference type="Proteomes" id="UP000050865"/>
    </source>
</evidence>
<dbReference type="InterPro" id="IPR036754">
    <property type="entry name" value="YbaK/aa-tRNA-synt-asso_dom_sf"/>
</dbReference>
<dbReference type="PANTHER" id="PTHR31423:SF3">
    <property type="entry name" value="PROLYL-TRNA SYNTHETASE ASSOCIATED DOMAIN-CONTAINING PROTEIN 1-RELATED"/>
    <property type="match status" value="1"/>
</dbReference>
<accession>A0A0R2FAZ4</accession>
<organism evidence="4 5">
    <name type="scientific">Lacticaseibacillus camelliae DSM 22697 = JCM 13995</name>
    <dbReference type="NCBI Taxonomy" id="1423730"/>
    <lineage>
        <taxon>Bacteria</taxon>
        <taxon>Bacillati</taxon>
        <taxon>Bacillota</taxon>
        <taxon>Bacilli</taxon>
        <taxon>Lactobacillales</taxon>
        <taxon>Lactobacillaceae</taxon>
        <taxon>Lacticaseibacillus</taxon>
    </lineage>
</organism>
<protein>
    <recommendedName>
        <fullName evidence="3">YbaK/aminoacyl-tRNA synthetase-associated domain-containing protein</fullName>
    </recommendedName>
</protein>
<gene>
    <name evidence="4" type="ORF">FC75_GL000300</name>
</gene>
<proteinExistence type="inferred from homology"/>
<reference evidence="4 5" key="1">
    <citation type="journal article" date="2015" name="Genome Announc.">
        <title>Expanding the biotechnology potential of lactobacilli through comparative genomics of 213 strains and associated genera.</title>
        <authorList>
            <person name="Sun Z."/>
            <person name="Harris H.M."/>
            <person name="McCann A."/>
            <person name="Guo C."/>
            <person name="Argimon S."/>
            <person name="Zhang W."/>
            <person name="Yang X."/>
            <person name="Jeffery I.B."/>
            <person name="Cooney J.C."/>
            <person name="Kagawa T.F."/>
            <person name="Liu W."/>
            <person name="Song Y."/>
            <person name="Salvetti E."/>
            <person name="Wrobel A."/>
            <person name="Rasinkangas P."/>
            <person name="Parkhill J."/>
            <person name="Rea M.C."/>
            <person name="O'Sullivan O."/>
            <person name="Ritari J."/>
            <person name="Douillard F.P."/>
            <person name="Paul Ross R."/>
            <person name="Yang R."/>
            <person name="Briner A.E."/>
            <person name="Felis G.E."/>
            <person name="de Vos W.M."/>
            <person name="Barrangou R."/>
            <person name="Klaenhammer T.R."/>
            <person name="Caufield P.W."/>
            <person name="Cui Y."/>
            <person name="Zhang H."/>
            <person name="O'Toole P.W."/>
        </authorList>
    </citation>
    <scope>NUCLEOTIDE SEQUENCE [LARGE SCALE GENOMIC DNA]</scope>
    <source>
        <strain evidence="4 5">DSM 22697</strain>
    </source>
</reference>
<dbReference type="GO" id="GO:0006412">
    <property type="term" value="P:translation"/>
    <property type="evidence" value="ECO:0007669"/>
    <property type="project" value="UniProtKB-KW"/>
</dbReference>
<comment type="similarity">
    <text evidence="1">Belongs to the PRORSD1 family.</text>
</comment>
<keyword evidence="5" id="KW-1185">Reference proteome</keyword>
<dbReference type="OrthoDB" id="9798587at2"/>
<evidence type="ECO:0000256" key="1">
    <source>
        <dbReference type="ARBA" id="ARBA00010201"/>
    </source>
</evidence>
<dbReference type="SUPFAM" id="SSF55826">
    <property type="entry name" value="YbaK/ProRS associated domain"/>
    <property type="match status" value="1"/>
</dbReference>
<dbReference type="STRING" id="1423730.FC75_GL000300"/>
<dbReference type="CDD" id="cd04335">
    <property type="entry name" value="PrdX_deacylase"/>
    <property type="match status" value="1"/>
</dbReference>
<evidence type="ECO:0000256" key="2">
    <source>
        <dbReference type="ARBA" id="ARBA00022917"/>
    </source>
</evidence>
<evidence type="ECO:0000313" key="4">
    <source>
        <dbReference type="EMBL" id="KRN25570.1"/>
    </source>
</evidence>
<sequence length="160" mass="17284">MTNAAAVMAWLKAQGLAYRVIEHPAVFTTAEADRLVPPFEGSRPKNLLVTDQKRFFLVILDEAKRLDFKALWVRLGSGRLTMASAAQLQTILGVAPGSVSVFNVLNDEANAVTVVIDRPVLTVSPVAFHPNDNTKTVLISGEAVLKFLAAAHHAPVLCEL</sequence>
<dbReference type="PATRIC" id="fig|1423730.4.peg.316"/>
<dbReference type="GO" id="GO:0002161">
    <property type="term" value="F:aminoacyl-tRNA deacylase activity"/>
    <property type="evidence" value="ECO:0007669"/>
    <property type="project" value="InterPro"/>
</dbReference>
<name>A0A0R2FAZ4_9LACO</name>
<keyword evidence="2" id="KW-0648">Protein biosynthesis</keyword>
<dbReference type="PANTHER" id="PTHR31423">
    <property type="entry name" value="YBAK DOMAIN-CONTAINING PROTEIN"/>
    <property type="match status" value="1"/>
</dbReference>
<comment type="caution">
    <text evidence="4">The sequence shown here is derived from an EMBL/GenBank/DDBJ whole genome shotgun (WGS) entry which is preliminary data.</text>
</comment>
<dbReference type="EMBL" id="AYZJ01000009">
    <property type="protein sequence ID" value="KRN25570.1"/>
    <property type="molecule type" value="Genomic_DNA"/>
</dbReference>